<dbReference type="Pfam" id="PF13426">
    <property type="entry name" value="PAS_9"/>
    <property type="match status" value="1"/>
</dbReference>
<evidence type="ECO:0000256" key="2">
    <source>
        <dbReference type="ARBA" id="ARBA00012438"/>
    </source>
</evidence>
<evidence type="ECO:0000256" key="3">
    <source>
        <dbReference type="ARBA" id="ARBA00022553"/>
    </source>
</evidence>
<proteinExistence type="predicted"/>
<dbReference type="PROSITE" id="PS50109">
    <property type="entry name" value="HIS_KIN"/>
    <property type="match status" value="1"/>
</dbReference>
<dbReference type="GO" id="GO:0005524">
    <property type="term" value="F:ATP binding"/>
    <property type="evidence" value="ECO:0007669"/>
    <property type="project" value="UniProtKB-KW"/>
</dbReference>
<keyword evidence="5" id="KW-0547">Nucleotide-binding</keyword>
<dbReference type="InterPro" id="IPR003594">
    <property type="entry name" value="HATPase_dom"/>
</dbReference>
<dbReference type="InterPro" id="IPR004358">
    <property type="entry name" value="Sig_transdc_His_kin-like_C"/>
</dbReference>
<dbReference type="SUPFAM" id="SSF47384">
    <property type="entry name" value="Homodimeric domain of signal transducing histidine kinase"/>
    <property type="match status" value="1"/>
</dbReference>
<gene>
    <name evidence="12" type="ORF">HHL15_04035</name>
</gene>
<dbReference type="GO" id="GO:0006355">
    <property type="term" value="P:regulation of DNA-templated transcription"/>
    <property type="evidence" value="ECO:0007669"/>
    <property type="project" value="InterPro"/>
</dbReference>
<dbReference type="PROSITE" id="PS50112">
    <property type="entry name" value="PAS"/>
    <property type="match status" value="2"/>
</dbReference>
<dbReference type="RefSeq" id="WP_169144534.1">
    <property type="nucleotide sequence ID" value="NZ_JABBGA010000002.1"/>
</dbReference>
<dbReference type="EMBL" id="JABBGA010000002">
    <property type="protein sequence ID" value="NML24895.1"/>
    <property type="molecule type" value="Genomic_DNA"/>
</dbReference>
<keyword evidence="4" id="KW-0808">Transferase</keyword>
<feature type="domain" description="Histidine kinase" evidence="10">
    <location>
        <begin position="487"/>
        <end position="718"/>
    </location>
</feature>
<evidence type="ECO:0000256" key="5">
    <source>
        <dbReference type="ARBA" id="ARBA00022741"/>
    </source>
</evidence>
<dbReference type="Pfam" id="PF13188">
    <property type="entry name" value="PAS_8"/>
    <property type="match status" value="1"/>
</dbReference>
<accession>A0A848G1H9</accession>
<dbReference type="InterPro" id="IPR001610">
    <property type="entry name" value="PAC"/>
</dbReference>
<dbReference type="Pfam" id="PF02518">
    <property type="entry name" value="HATPase_c"/>
    <property type="match status" value="1"/>
</dbReference>
<keyword evidence="8" id="KW-0902">Two-component regulatory system</keyword>
<dbReference type="InterPro" id="IPR035965">
    <property type="entry name" value="PAS-like_dom_sf"/>
</dbReference>
<dbReference type="Gene3D" id="3.30.450.20">
    <property type="entry name" value="PAS domain"/>
    <property type="match status" value="3"/>
</dbReference>
<dbReference type="NCBIfam" id="TIGR00229">
    <property type="entry name" value="sensory_box"/>
    <property type="match status" value="3"/>
</dbReference>
<dbReference type="Proteomes" id="UP000580043">
    <property type="component" value="Unassembled WGS sequence"/>
</dbReference>
<organism evidence="12 13">
    <name type="scientific">Zoogloea dura</name>
    <dbReference type="NCBI Taxonomy" id="2728840"/>
    <lineage>
        <taxon>Bacteria</taxon>
        <taxon>Pseudomonadati</taxon>
        <taxon>Pseudomonadota</taxon>
        <taxon>Betaproteobacteria</taxon>
        <taxon>Rhodocyclales</taxon>
        <taxon>Zoogloeaceae</taxon>
        <taxon>Zoogloea</taxon>
    </lineage>
</organism>
<sequence length="747" mass="81844">MSLPFPPDLLLSLVAIALSVGLGFAVQRLAREKSRTRILEARVSQEREHRQATEAALESAHERFTQVFQFLPELVTLTSLDDTRLMDMNRNWTPLLGYSREQGLGRSSIKLGIWQRPQDKSEIFAELATGLEVHDRQVTLLHRDGHPVNTLVSARLLHIGGHDCVLAVFRDITEQVRLERAERAAAEAQRISEAMFSAAFHGSPDYITISRVSDGKILEVNHAFAQLVGWSRSEAIGTTSVELGLWPIPEERVALVDLVVQHGALRNYPCTIGTRNQGRRHCLVNASTVRIEGQDCLIAIVRDVTEQKAAADALQESQARFAAIFASAPVAMSLTRIDDRTHVDANPAWERLFGLDRTSVLERSTGELGFWVDQDVYDGLYSRIARDEIVEQQEVRIRPRGRGEIATCLVSGCRLRIKGEDCGLWSLADISELRRVQGHIEELNEGLERRVAERTGELRTALETLHQARDELVRSEKLAALGSLVAGIAHELNTPIGNSVTVATTLAARTTDMAREQAAGTLRRAHFDSFVASALEASELLMRNLTRARELVRSFKQVAVDQASEVRRPFELGEVLREIGMTLGPMFHATPYTLEIDCNTPIPMDSYPGALGQILTNLVTNALIHGLEGRPAGRIQVIARPAAESVSIRVCDDGAGIGESALQRIFDPFFTTRLGKGGSGLGLYIVYNLVTRSLGGQISAASEPGTGTCFTLSLPRTAPSTDAPGDALAIPSRPTPGLNFDDAGPIN</sequence>
<keyword evidence="6" id="KW-0418">Kinase</keyword>
<dbReference type="InterPro" id="IPR036890">
    <property type="entry name" value="HATPase_C_sf"/>
</dbReference>
<dbReference type="SMART" id="SM00086">
    <property type="entry name" value="PAC"/>
    <property type="match status" value="2"/>
</dbReference>
<dbReference type="PANTHER" id="PTHR43065">
    <property type="entry name" value="SENSOR HISTIDINE KINASE"/>
    <property type="match status" value="1"/>
</dbReference>
<keyword evidence="3" id="KW-0597">Phosphoprotein</keyword>
<feature type="domain" description="PAS" evidence="11">
    <location>
        <begin position="214"/>
        <end position="241"/>
    </location>
</feature>
<dbReference type="InterPro" id="IPR000014">
    <property type="entry name" value="PAS"/>
</dbReference>
<evidence type="ECO:0000256" key="6">
    <source>
        <dbReference type="ARBA" id="ARBA00022777"/>
    </source>
</evidence>
<dbReference type="InterPro" id="IPR036097">
    <property type="entry name" value="HisK_dim/P_sf"/>
</dbReference>
<dbReference type="InterPro" id="IPR013767">
    <property type="entry name" value="PAS_fold"/>
</dbReference>
<dbReference type="SMART" id="SM00387">
    <property type="entry name" value="HATPase_c"/>
    <property type="match status" value="1"/>
</dbReference>
<dbReference type="SUPFAM" id="SSF55874">
    <property type="entry name" value="ATPase domain of HSP90 chaperone/DNA topoisomerase II/histidine kinase"/>
    <property type="match status" value="1"/>
</dbReference>
<evidence type="ECO:0000313" key="12">
    <source>
        <dbReference type="EMBL" id="NML24895.1"/>
    </source>
</evidence>
<reference evidence="12 13" key="1">
    <citation type="submission" date="2020-04" db="EMBL/GenBank/DDBJ databases">
        <title>Zoogloea sp. G-4-1-14 isolated from soil.</title>
        <authorList>
            <person name="Dahal R.H."/>
        </authorList>
    </citation>
    <scope>NUCLEOTIDE SEQUENCE [LARGE SCALE GENOMIC DNA]</scope>
    <source>
        <strain evidence="12 13">G-4-1-14</strain>
    </source>
</reference>
<dbReference type="SUPFAM" id="SSF55785">
    <property type="entry name" value="PYP-like sensor domain (PAS domain)"/>
    <property type="match status" value="3"/>
</dbReference>
<evidence type="ECO:0000313" key="13">
    <source>
        <dbReference type="Proteomes" id="UP000580043"/>
    </source>
</evidence>
<feature type="domain" description="PAS" evidence="11">
    <location>
        <begin position="60"/>
        <end position="134"/>
    </location>
</feature>
<evidence type="ECO:0000259" key="10">
    <source>
        <dbReference type="PROSITE" id="PS50109"/>
    </source>
</evidence>
<comment type="caution">
    <text evidence="12">The sequence shown here is derived from an EMBL/GenBank/DDBJ whole genome shotgun (WGS) entry which is preliminary data.</text>
</comment>
<dbReference type="CDD" id="cd00082">
    <property type="entry name" value="HisKA"/>
    <property type="match status" value="1"/>
</dbReference>
<dbReference type="Gene3D" id="3.30.565.10">
    <property type="entry name" value="Histidine kinase-like ATPase, C-terminal domain"/>
    <property type="match status" value="1"/>
</dbReference>
<evidence type="ECO:0000256" key="4">
    <source>
        <dbReference type="ARBA" id="ARBA00022679"/>
    </source>
</evidence>
<name>A0A848G1H9_9RHOO</name>
<dbReference type="GO" id="GO:0000155">
    <property type="term" value="F:phosphorelay sensor kinase activity"/>
    <property type="evidence" value="ECO:0007669"/>
    <property type="project" value="InterPro"/>
</dbReference>
<evidence type="ECO:0000256" key="7">
    <source>
        <dbReference type="ARBA" id="ARBA00022840"/>
    </source>
</evidence>
<dbReference type="EC" id="2.7.13.3" evidence="2"/>
<keyword evidence="13" id="KW-1185">Reference proteome</keyword>
<dbReference type="PRINTS" id="PR00344">
    <property type="entry name" value="BCTRLSENSOR"/>
</dbReference>
<evidence type="ECO:0000259" key="11">
    <source>
        <dbReference type="PROSITE" id="PS50112"/>
    </source>
</evidence>
<dbReference type="InterPro" id="IPR005467">
    <property type="entry name" value="His_kinase_dom"/>
</dbReference>
<dbReference type="AlphaFoldDB" id="A0A848G1H9"/>
<dbReference type="CDD" id="cd00130">
    <property type="entry name" value="PAS"/>
    <property type="match status" value="3"/>
</dbReference>
<evidence type="ECO:0000256" key="9">
    <source>
        <dbReference type="SAM" id="MobiDB-lite"/>
    </source>
</evidence>
<dbReference type="SMART" id="SM00091">
    <property type="entry name" value="PAS"/>
    <property type="match status" value="3"/>
</dbReference>
<protein>
    <recommendedName>
        <fullName evidence="2">histidine kinase</fullName>
        <ecNumber evidence="2">2.7.13.3</ecNumber>
    </recommendedName>
</protein>
<comment type="catalytic activity">
    <reaction evidence="1">
        <text>ATP + protein L-histidine = ADP + protein N-phospho-L-histidine.</text>
        <dbReference type="EC" id="2.7.13.3"/>
    </reaction>
</comment>
<dbReference type="Gene3D" id="1.10.287.130">
    <property type="match status" value="1"/>
</dbReference>
<feature type="region of interest" description="Disordered" evidence="9">
    <location>
        <begin position="721"/>
        <end position="747"/>
    </location>
</feature>
<evidence type="ECO:0000256" key="1">
    <source>
        <dbReference type="ARBA" id="ARBA00000085"/>
    </source>
</evidence>
<dbReference type="Pfam" id="PF00989">
    <property type="entry name" value="PAS"/>
    <property type="match status" value="1"/>
</dbReference>
<evidence type="ECO:0000256" key="8">
    <source>
        <dbReference type="ARBA" id="ARBA00023012"/>
    </source>
</evidence>
<dbReference type="InterPro" id="IPR003661">
    <property type="entry name" value="HisK_dim/P_dom"/>
</dbReference>
<keyword evidence="7" id="KW-0067">ATP-binding</keyword>